<dbReference type="InterPro" id="IPR020843">
    <property type="entry name" value="ER"/>
</dbReference>
<dbReference type="SUPFAM" id="SSF51735">
    <property type="entry name" value="NAD(P)-binding Rossmann-fold domains"/>
    <property type="match status" value="1"/>
</dbReference>
<proteinExistence type="predicted"/>
<name>A0A9W6HSP6_9MICO</name>
<dbReference type="EMBL" id="BSET01000001">
    <property type="protein sequence ID" value="GLK01818.1"/>
    <property type="molecule type" value="Genomic_DNA"/>
</dbReference>
<dbReference type="AlphaFoldDB" id="A0A9W6HSP6"/>
<reference evidence="3" key="1">
    <citation type="journal article" date="2014" name="Int. J. Syst. Evol. Microbiol.">
        <title>Complete genome sequence of Corynebacterium casei LMG S-19264T (=DSM 44701T), isolated from a smear-ripened cheese.</title>
        <authorList>
            <consortium name="US DOE Joint Genome Institute (JGI-PGF)"/>
            <person name="Walter F."/>
            <person name="Albersmeier A."/>
            <person name="Kalinowski J."/>
            <person name="Ruckert C."/>
        </authorList>
    </citation>
    <scope>NUCLEOTIDE SEQUENCE</scope>
    <source>
        <strain evidence="3">VKM Ac-1958</strain>
    </source>
</reference>
<evidence type="ECO:0000313" key="4">
    <source>
        <dbReference type="Proteomes" id="UP001142325"/>
    </source>
</evidence>
<reference evidence="3" key="2">
    <citation type="submission" date="2023-01" db="EMBL/GenBank/DDBJ databases">
        <authorList>
            <person name="Sun Q."/>
            <person name="Evtushenko L."/>
        </authorList>
    </citation>
    <scope>NUCLEOTIDE SEQUENCE</scope>
    <source>
        <strain evidence="3">VKM Ac-1958</strain>
    </source>
</reference>
<dbReference type="Gene3D" id="3.40.50.720">
    <property type="entry name" value="NAD(P)-binding Rossmann-like Domain"/>
    <property type="match status" value="1"/>
</dbReference>
<dbReference type="InterPro" id="IPR051603">
    <property type="entry name" value="Zinc-ADH_QOR/CCCR"/>
</dbReference>
<sequence length="313" mass="32105">MAHAIVFTHVGPPEVLRLVEIPDPTAGPGEVVVQLTAVGVNPRDVKVRSGVRPLPPSDEPHRLGLDAAGIITAVGEGVTGFAVGDRVAVRDTFGSYASALAVGVRDVALLPAGVSDALGASLGIPAGTAYQVLRSLNVQPDDVLLVHAGSGAVGQALIQFAVAEGVTVVATASLARHERLRTLGAIPVTYGEGLEQRLRDAAPAPFTVAVDAAGTDEAIAASLALVPDRERIATIVRGPDAADFGIRAFSGGSPHPLTDEEEQLRADALPRALALIADGRFSVELGPELPLADAAEAHRLVEANTPGKIILRP</sequence>
<dbReference type="SUPFAM" id="SSF50129">
    <property type="entry name" value="GroES-like"/>
    <property type="match status" value="1"/>
</dbReference>
<evidence type="ECO:0000259" key="2">
    <source>
        <dbReference type="SMART" id="SM00829"/>
    </source>
</evidence>
<accession>A0A9W6HSP6</accession>
<dbReference type="GO" id="GO:0016491">
    <property type="term" value="F:oxidoreductase activity"/>
    <property type="evidence" value="ECO:0007669"/>
    <property type="project" value="InterPro"/>
</dbReference>
<dbReference type="InterPro" id="IPR013154">
    <property type="entry name" value="ADH-like_N"/>
</dbReference>
<dbReference type="SMART" id="SM00829">
    <property type="entry name" value="PKS_ER"/>
    <property type="match status" value="1"/>
</dbReference>
<comment type="caution">
    <text evidence="3">The sequence shown here is derived from an EMBL/GenBank/DDBJ whole genome shotgun (WGS) entry which is preliminary data.</text>
</comment>
<dbReference type="Proteomes" id="UP001142325">
    <property type="component" value="Unassembled WGS sequence"/>
</dbReference>
<feature type="domain" description="Enoyl reductase (ER)" evidence="2">
    <location>
        <begin position="11"/>
        <end position="311"/>
    </location>
</feature>
<dbReference type="RefSeq" id="WP_204939431.1">
    <property type="nucleotide sequence ID" value="NZ_BAAAUM010000001.1"/>
</dbReference>
<protein>
    <submittedName>
        <fullName evidence="3">Oxidoreductase</fullName>
    </submittedName>
</protein>
<evidence type="ECO:0000313" key="3">
    <source>
        <dbReference type="EMBL" id="GLK01818.1"/>
    </source>
</evidence>
<keyword evidence="4" id="KW-1185">Reference proteome</keyword>
<gene>
    <name evidence="3" type="ORF">GCM10017596_15330</name>
</gene>
<dbReference type="Gene3D" id="3.90.180.10">
    <property type="entry name" value="Medium-chain alcohol dehydrogenases, catalytic domain"/>
    <property type="match status" value="1"/>
</dbReference>
<dbReference type="PANTHER" id="PTHR44154">
    <property type="entry name" value="QUINONE OXIDOREDUCTASE"/>
    <property type="match status" value="1"/>
</dbReference>
<dbReference type="PANTHER" id="PTHR44154:SF1">
    <property type="entry name" value="QUINONE OXIDOREDUCTASE"/>
    <property type="match status" value="1"/>
</dbReference>
<dbReference type="Pfam" id="PF13602">
    <property type="entry name" value="ADH_zinc_N_2"/>
    <property type="match status" value="1"/>
</dbReference>
<dbReference type="Pfam" id="PF08240">
    <property type="entry name" value="ADH_N"/>
    <property type="match status" value="1"/>
</dbReference>
<dbReference type="InterPro" id="IPR036291">
    <property type="entry name" value="NAD(P)-bd_dom_sf"/>
</dbReference>
<organism evidence="3 4">
    <name type="scientific">Microbacterium keratanolyticum</name>
    <dbReference type="NCBI Taxonomy" id="67574"/>
    <lineage>
        <taxon>Bacteria</taxon>
        <taxon>Bacillati</taxon>
        <taxon>Actinomycetota</taxon>
        <taxon>Actinomycetes</taxon>
        <taxon>Micrococcales</taxon>
        <taxon>Microbacteriaceae</taxon>
        <taxon>Microbacterium</taxon>
    </lineage>
</organism>
<keyword evidence="1" id="KW-0521">NADP</keyword>
<evidence type="ECO:0000256" key="1">
    <source>
        <dbReference type="ARBA" id="ARBA00022857"/>
    </source>
</evidence>
<dbReference type="InterPro" id="IPR011032">
    <property type="entry name" value="GroES-like_sf"/>
</dbReference>
<dbReference type="CDD" id="cd05289">
    <property type="entry name" value="MDR_like_2"/>
    <property type="match status" value="1"/>
</dbReference>